<evidence type="ECO:0000313" key="2">
    <source>
        <dbReference type="EMBL" id="EJK73499.1"/>
    </source>
</evidence>
<dbReference type="EMBL" id="AGNL01004451">
    <property type="protein sequence ID" value="EJK73499.1"/>
    <property type="molecule type" value="Genomic_DNA"/>
</dbReference>
<evidence type="ECO:0000313" key="3">
    <source>
        <dbReference type="Proteomes" id="UP000266841"/>
    </source>
</evidence>
<name>K0T8R7_THAOC</name>
<protein>
    <submittedName>
        <fullName evidence="2">Uncharacterized protein</fullName>
    </submittedName>
</protein>
<reference evidence="2 3" key="1">
    <citation type="journal article" date="2012" name="Genome Biol.">
        <title>Genome and low-iron response of an oceanic diatom adapted to chronic iron limitation.</title>
        <authorList>
            <person name="Lommer M."/>
            <person name="Specht M."/>
            <person name="Roy A.S."/>
            <person name="Kraemer L."/>
            <person name="Andreson R."/>
            <person name="Gutowska M.A."/>
            <person name="Wolf J."/>
            <person name="Bergner S.V."/>
            <person name="Schilhabel M.B."/>
            <person name="Klostermeier U.C."/>
            <person name="Beiko R.G."/>
            <person name="Rosenstiel P."/>
            <person name="Hippler M."/>
            <person name="Laroche J."/>
        </authorList>
    </citation>
    <scope>NUCLEOTIDE SEQUENCE [LARGE SCALE GENOMIC DNA]</scope>
    <source>
        <strain evidence="2 3">CCMP1005</strain>
    </source>
</reference>
<feature type="compositionally biased region" description="Low complexity" evidence="1">
    <location>
        <begin position="111"/>
        <end position="120"/>
    </location>
</feature>
<proteinExistence type="predicted"/>
<sequence length="160" mass="16256">MSATELPSTTGDSHNTFNIHAGAFTNCENCTVVLGGAPPAAGKNALPLPRAVVSPPGGHAEEVCAQSLSQIPELTLGKTHKAKDTKPCPTRSEDTTQLQPEGGKKRKARADAAAPQVQPRAVSATKAAFAMSGLGGSPSQIIANLGGCNTSAYDEPITAP</sequence>
<evidence type="ECO:0000256" key="1">
    <source>
        <dbReference type="SAM" id="MobiDB-lite"/>
    </source>
</evidence>
<keyword evidence="3" id="KW-1185">Reference proteome</keyword>
<organism evidence="2 3">
    <name type="scientific">Thalassiosira oceanica</name>
    <name type="common">Marine diatom</name>
    <dbReference type="NCBI Taxonomy" id="159749"/>
    <lineage>
        <taxon>Eukaryota</taxon>
        <taxon>Sar</taxon>
        <taxon>Stramenopiles</taxon>
        <taxon>Ochrophyta</taxon>
        <taxon>Bacillariophyta</taxon>
        <taxon>Coscinodiscophyceae</taxon>
        <taxon>Thalassiosirophycidae</taxon>
        <taxon>Thalassiosirales</taxon>
        <taxon>Thalassiosiraceae</taxon>
        <taxon>Thalassiosira</taxon>
    </lineage>
</organism>
<comment type="caution">
    <text evidence="2">The sequence shown here is derived from an EMBL/GenBank/DDBJ whole genome shotgun (WGS) entry which is preliminary data.</text>
</comment>
<dbReference type="Proteomes" id="UP000266841">
    <property type="component" value="Unassembled WGS sequence"/>
</dbReference>
<feature type="non-terminal residue" evidence="2">
    <location>
        <position position="160"/>
    </location>
</feature>
<accession>K0T8R7</accession>
<dbReference type="AlphaFoldDB" id="K0T8R7"/>
<feature type="compositionally biased region" description="Basic and acidic residues" evidence="1">
    <location>
        <begin position="82"/>
        <end position="94"/>
    </location>
</feature>
<gene>
    <name evidence="2" type="ORF">THAOC_04873</name>
</gene>
<feature type="region of interest" description="Disordered" evidence="1">
    <location>
        <begin position="75"/>
        <end position="120"/>
    </location>
</feature>